<dbReference type="EMBL" id="BMJG01000002">
    <property type="protein sequence ID" value="GGC28761.1"/>
    <property type="molecule type" value="Genomic_DNA"/>
</dbReference>
<evidence type="ECO:0000313" key="2">
    <source>
        <dbReference type="Proteomes" id="UP000632322"/>
    </source>
</evidence>
<dbReference type="Proteomes" id="UP000632322">
    <property type="component" value="Unassembled WGS sequence"/>
</dbReference>
<evidence type="ECO:0000313" key="1">
    <source>
        <dbReference type="EMBL" id="GGC28761.1"/>
    </source>
</evidence>
<proteinExistence type="predicted"/>
<organism evidence="1 2">
    <name type="scientific">Brevibacterium sediminis</name>
    <dbReference type="NCBI Taxonomy" id="1857024"/>
    <lineage>
        <taxon>Bacteria</taxon>
        <taxon>Bacillati</taxon>
        <taxon>Actinomycetota</taxon>
        <taxon>Actinomycetes</taxon>
        <taxon>Micrococcales</taxon>
        <taxon>Brevibacteriaceae</taxon>
        <taxon>Brevibacterium</taxon>
    </lineage>
</organism>
<sequence length="196" mass="21850">MLDFVDLYLRVSTREVGPKDDGPETVSNLFNLGHSVWKVKAAQWDPWCLERRVSDEALNTYTNALELRDGAARHLSDAWRAVFSRQSDPSTAWSSATKALEAALAPIVVPKSERPQYGPIVKALKDKPSKWDADLSGSTQNERVQGFIRLLELVPYAPDRHGKPDFADIDPGAARSLVLITTTILEIIRNDGLRIK</sequence>
<comment type="caution">
    <text evidence="1">The sequence shown here is derived from an EMBL/GenBank/DDBJ whole genome shotgun (WGS) entry which is preliminary data.</text>
</comment>
<protein>
    <submittedName>
        <fullName evidence="1">Uncharacterized protein</fullName>
    </submittedName>
</protein>
<gene>
    <name evidence="1" type="ORF">GCM10010974_09060</name>
</gene>
<reference evidence="2" key="1">
    <citation type="journal article" date="2019" name="Int. J. Syst. Evol. Microbiol.">
        <title>The Global Catalogue of Microorganisms (GCM) 10K type strain sequencing project: providing services to taxonomists for standard genome sequencing and annotation.</title>
        <authorList>
            <consortium name="The Broad Institute Genomics Platform"/>
            <consortium name="The Broad Institute Genome Sequencing Center for Infectious Disease"/>
            <person name="Wu L."/>
            <person name="Ma J."/>
        </authorList>
    </citation>
    <scope>NUCLEOTIDE SEQUENCE [LARGE SCALE GENOMIC DNA]</scope>
    <source>
        <strain evidence="2">CGMCC 1.15472</strain>
    </source>
</reference>
<keyword evidence="2" id="KW-1185">Reference proteome</keyword>
<accession>A0ABQ1LRX1</accession>
<name>A0ABQ1LRX1_9MICO</name>